<evidence type="ECO:0000313" key="2">
    <source>
        <dbReference type="EMBL" id="ERJ91890.1"/>
    </source>
</evidence>
<dbReference type="InterPro" id="IPR017896">
    <property type="entry name" value="4Fe4S_Fe-S-bd"/>
</dbReference>
<evidence type="ECO:0000259" key="1">
    <source>
        <dbReference type="PROSITE" id="PS51379"/>
    </source>
</evidence>
<feature type="domain" description="4Fe-4S ferredoxin-type" evidence="1">
    <location>
        <begin position="65"/>
        <end position="96"/>
    </location>
</feature>
<organism evidence="2 3">
    <name type="scientific">Treponema lecithinolyticum ATCC 700332</name>
    <dbReference type="NCBI Taxonomy" id="1321815"/>
    <lineage>
        <taxon>Bacteria</taxon>
        <taxon>Pseudomonadati</taxon>
        <taxon>Spirochaetota</taxon>
        <taxon>Spirochaetia</taxon>
        <taxon>Spirochaetales</taxon>
        <taxon>Treponemataceae</taxon>
        <taxon>Treponema</taxon>
    </lineage>
</organism>
<reference evidence="2 3" key="1">
    <citation type="submission" date="2013-08" db="EMBL/GenBank/DDBJ databases">
        <authorList>
            <person name="Weinstock G."/>
            <person name="Sodergren E."/>
            <person name="Wylie T."/>
            <person name="Fulton L."/>
            <person name="Fulton R."/>
            <person name="Fronick C."/>
            <person name="O'Laughlin M."/>
            <person name="Godfrey J."/>
            <person name="Miner T."/>
            <person name="Herter B."/>
            <person name="Appelbaum E."/>
            <person name="Cordes M."/>
            <person name="Lek S."/>
            <person name="Wollam A."/>
            <person name="Pepin K.H."/>
            <person name="Palsikar V.B."/>
            <person name="Mitreva M."/>
            <person name="Wilson R.K."/>
        </authorList>
    </citation>
    <scope>NUCLEOTIDE SEQUENCE [LARGE SCALE GENOMIC DNA]</scope>
    <source>
        <strain evidence="2 3">ATCC 700332</strain>
    </source>
</reference>
<dbReference type="PROSITE" id="PS51379">
    <property type="entry name" value="4FE4S_FER_2"/>
    <property type="match status" value="1"/>
</dbReference>
<evidence type="ECO:0000313" key="3">
    <source>
        <dbReference type="Proteomes" id="UP000016649"/>
    </source>
</evidence>
<dbReference type="NCBIfam" id="TIGR01316">
    <property type="entry name" value="gltA"/>
    <property type="match status" value="1"/>
</dbReference>
<dbReference type="Pfam" id="PF14691">
    <property type="entry name" value="Fer4_20"/>
    <property type="match status" value="1"/>
</dbReference>
<proteinExistence type="predicted"/>
<sequence>MSAYIDFKTLEKKAHEQYEALSEKLKAGPLNARDRNSIEQQEMPCGEPKVRARQMSEVALGYTREQAIVEANRCLQCKNQPCVSGCPVGVPIPQFLEQAAKGEFKKAVDIIKTTNLLPAICGRVCPQEKQCQAQCTVGKIFKDVEKSVSIGRMERFVADYERENALQTPPVPAAETGKRVAVIGSGPAGLTVAADVRRAGHSVTVFEAFHKEGGVMIYGIPEFRLPKVIVASEVDMLKKMGVEFRTNFLVGRTGTLPQLLKEQGFDAAFVGTGAGLPKFMNIPGENLIGVFSANEYLTRANLMKAYDTEHADTPLYEAKRVCVVGGGNVAMDAARMALRLGAENVSIVYRRTRTEMPARREEIAHAEEEGVEFRFLENPVEVLADENGCVCALRLLSYELGEPDESGRRSPVAVKGSEHEIPCDALIVALGNGSNPLMEKTTPGLEADSKGHIKTDADGKTSYPGVWAGGDIVLGAATVILAMGEGRKAAASINRYLA</sequence>
<accession>A0ABN0NX24</accession>
<dbReference type="RefSeq" id="WP_021688112.1">
    <property type="nucleotide sequence ID" value="NZ_KI260571.1"/>
</dbReference>
<dbReference type="PRINTS" id="PR00419">
    <property type="entry name" value="ADXRDTASE"/>
</dbReference>
<dbReference type="InterPro" id="IPR036188">
    <property type="entry name" value="FAD/NAD-bd_sf"/>
</dbReference>
<dbReference type="Proteomes" id="UP000016649">
    <property type="component" value="Unassembled WGS sequence"/>
</dbReference>
<dbReference type="InterPro" id="IPR028261">
    <property type="entry name" value="DPD_II"/>
</dbReference>
<dbReference type="SUPFAM" id="SSF51971">
    <property type="entry name" value="Nucleotide-binding domain"/>
    <property type="match status" value="1"/>
</dbReference>
<protein>
    <submittedName>
        <fullName evidence="2">Glutamate synthase</fullName>
    </submittedName>
</protein>
<comment type="caution">
    <text evidence="2">The sequence shown here is derived from an EMBL/GenBank/DDBJ whole genome shotgun (WGS) entry which is preliminary data.</text>
</comment>
<keyword evidence="3" id="KW-1185">Reference proteome</keyword>
<dbReference type="Gene3D" id="1.10.1060.10">
    <property type="entry name" value="Alpha-helical ferredoxin"/>
    <property type="match status" value="1"/>
</dbReference>
<gene>
    <name evidence="2" type="ORF">HMPREF9193_01898</name>
</gene>
<dbReference type="PANTHER" id="PTHR42783">
    <property type="entry name" value="GLUTAMATE SYNTHASE [NADPH] SMALL CHAIN"/>
    <property type="match status" value="1"/>
</dbReference>
<name>A0ABN0NX24_TRELE</name>
<dbReference type="Gene3D" id="3.50.50.60">
    <property type="entry name" value="FAD/NAD(P)-binding domain"/>
    <property type="match status" value="2"/>
</dbReference>
<dbReference type="PANTHER" id="PTHR42783:SF3">
    <property type="entry name" value="GLUTAMATE SYNTHASE [NADPH] SMALL CHAIN-RELATED"/>
    <property type="match status" value="1"/>
</dbReference>
<dbReference type="InterPro" id="IPR009051">
    <property type="entry name" value="Helical_ferredxn"/>
</dbReference>
<dbReference type="InterPro" id="IPR023753">
    <property type="entry name" value="FAD/NAD-binding_dom"/>
</dbReference>
<dbReference type="Pfam" id="PF07992">
    <property type="entry name" value="Pyr_redox_2"/>
    <property type="match status" value="1"/>
</dbReference>
<dbReference type="SUPFAM" id="SSF46548">
    <property type="entry name" value="alpha-helical ferredoxin"/>
    <property type="match status" value="1"/>
</dbReference>
<dbReference type="EMBL" id="AWVH01000040">
    <property type="protein sequence ID" value="ERJ91890.1"/>
    <property type="molecule type" value="Genomic_DNA"/>
</dbReference>
<dbReference type="InterPro" id="IPR006004">
    <property type="entry name" value="SudA-like"/>
</dbReference>